<evidence type="ECO:0000313" key="4">
    <source>
        <dbReference type="EMBL" id="MYL62964.1"/>
    </source>
</evidence>
<comment type="caution">
    <text evidence="4">The sequence shown here is derived from an EMBL/GenBank/DDBJ whole genome shotgun (WGS) entry which is preliminary data.</text>
</comment>
<reference evidence="4 5" key="1">
    <citation type="submission" date="2019-11" db="EMBL/GenBank/DDBJ databases">
        <title>Genome sequences of 17 halophilic strains isolated from different environments.</title>
        <authorList>
            <person name="Furrow R.E."/>
        </authorList>
    </citation>
    <scope>NUCLEOTIDE SEQUENCE [LARGE SCALE GENOMIC DNA]</scope>
    <source>
        <strain evidence="4 5">22506_14_FS</strain>
    </source>
</reference>
<feature type="compositionally biased region" description="Polar residues" evidence="1">
    <location>
        <begin position="144"/>
        <end position="161"/>
    </location>
</feature>
<feature type="domain" description="DUF1510" evidence="3">
    <location>
        <begin position="137"/>
        <end position="226"/>
    </location>
</feature>
<evidence type="ECO:0000313" key="5">
    <source>
        <dbReference type="Proteomes" id="UP000447833"/>
    </source>
</evidence>
<feature type="compositionally biased region" description="Acidic residues" evidence="1">
    <location>
        <begin position="108"/>
        <end position="127"/>
    </location>
</feature>
<feature type="compositionally biased region" description="Polar residues" evidence="1">
    <location>
        <begin position="45"/>
        <end position="58"/>
    </location>
</feature>
<feature type="compositionally biased region" description="Basic and acidic residues" evidence="1">
    <location>
        <begin position="90"/>
        <end position="107"/>
    </location>
</feature>
<name>A0A845EWR3_9BACL</name>
<dbReference type="InterPro" id="IPR009988">
    <property type="entry name" value="DUF1510"/>
</dbReference>
<sequence length="228" mass="24857">MGLRSRYGDRHSKRKQNIVLNSLIGIVLAVILVLVANIVFTGDDSQQTASEEQKTAQTNSDEKSNSSSDDTVTSDEAEDSEPSDSESDSATDKDSTKEESANEKKDQDDEDKEGQDQEDQEKEEEEADQKPGEPNLEGPWEPVGTSQTGPHVSSYELGSTDWNEKLKAVESVMGISADEMTIWKIGGNGGPQQSYARVSKAGSGNQVYSIELEWIDGKGWKPVGVKPE</sequence>
<dbReference type="Proteomes" id="UP000447833">
    <property type="component" value="Unassembled WGS sequence"/>
</dbReference>
<gene>
    <name evidence="4" type="ORF">GLW07_06285</name>
</gene>
<protein>
    <submittedName>
        <fullName evidence="4">DUF1510 family protein</fullName>
    </submittedName>
</protein>
<dbReference type="EMBL" id="WMEY01000002">
    <property type="protein sequence ID" value="MYL62964.1"/>
    <property type="molecule type" value="Genomic_DNA"/>
</dbReference>
<evidence type="ECO:0000256" key="1">
    <source>
        <dbReference type="SAM" id="MobiDB-lite"/>
    </source>
</evidence>
<organism evidence="4 5">
    <name type="scientific">Guptibacillus hwajinpoensis</name>
    <dbReference type="NCBI Taxonomy" id="208199"/>
    <lineage>
        <taxon>Bacteria</taxon>
        <taxon>Bacillati</taxon>
        <taxon>Bacillota</taxon>
        <taxon>Bacilli</taxon>
        <taxon>Bacillales</taxon>
        <taxon>Guptibacillaceae</taxon>
        <taxon>Guptibacillus</taxon>
    </lineage>
</organism>
<evidence type="ECO:0000256" key="2">
    <source>
        <dbReference type="SAM" id="Phobius"/>
    </source>
</evidence>
<dbReference type="AlphaFoldDB" id="A0A845EWR3"/>
<dbReference type="Pfam" id="PF07423">
    <property type="entry name" value="DUF1510"/>
    <property type="match status" value="1"/>
</dbReference>
<feature type="compositionally biased region" description="Acidic residues" evidence="1">
    <location>
        <begin position="72"/>
        <end position="89"/>
    </location>
</feature>
<keyword evidence="2" id="KW-0472">Membrane</keyword>
<keyword evidence="2" id="KW-1133">Transmembrane helix</keyword>
<feature type="region of interest" description="Disordered" evidence="1">
    <location>
        <begin position="45"/>
        <end position="161"/>
    </location>
</feature>
<feature type="transmembrane region" description="Helical" evidence="2">
    <location>
        <begin position="20"/>
        <end position="40"/>
    </location>
</feature>
<evidence type="ECO:0000259" key="3">
    <source>
        <dbReference type="Pfam" id="PF07423"/>
    </source>
</evidence>
<accession>A0A845EWR3</accession>
<keyword evidence="2" id="KW-0812">Transmembrane</keyword>
<proteinExistence type="predicted"/>